<evidence type="ECO:0008006" key="6">
    <source>
        <dbReference type="Google" id="ProtNLM"/>
    </source>
</evidence>
<evidence type="ECO:0000313" key="4">
    <source>
        <dbReference type="EnsemblMetazoa" id="MESCA005662-PA"/>
    </source>
</evidence>
<dbReference type="InterPro" id="IPR043137">
    <property type="entry name" value="GGT_ssub_C"/>
</dbReference>
<evidence type="ECO:0000256" key="2">
    <source>
        <dbReference type="PIRSR" id="PIRSR600101-1"/>
    </source>
</evidence>
<keyword evidence="1" id="KW-0800">Toxin</keyword>
<feature type="binding site" evidence="3">
    <location>
        <begin position="355"/>
        <end position="356"/>
    </location>
    <ligand>
        <name>L-glutamate</name>
        <dbReference type="ChEBI" id="CHEBI:29985"/>
    </ligand>
</feature>
<accession>T1GPW7</accession>
<feature type="binding site" evidence="3">
    <location>
        <position position="327"/>
    </location>
    <ligand>
        <name>L-glutamate</name>
        <dbReference type="ChEBI" id="CHEBI:29985"/>
    </ligand>
</feature>
<dbReference type="PANTHER" id="PTHR11686">
    <property type="entry name" value="GAMMA GLUTAMYL TRANSPEPTIDASE"/>
    <property type="match status" value="1"/>
</dbReference>
<dbReference type="FunFam" id="3.60.20.40:FF:000001">
    <property type="entry name" value="Gamma-glutamyltranspeptidase 1"/>
    <property type="match status" value="1"/>
</dbReference>
<dbReference type="EMBL" id="CAQQ02017085">
    <property type="status" value="NOT_ANNOTATED_CDS"/>
    <property type="molecule type" value="Genomic_DNA"/>
</dbReference>
<dbReference type="Gene3D" id="3.60.20.40">
    <property type="match status" value="1"/>
</dbReference>
<dbReference type="GO" id="GO:0006751">
    <property type="term" value="P:glutathione catabolic process"/>
    <property type="evidence" value="ECO:0007669"/>
    <property type="project" value="InterPro"/>
</dbReference>
<dbReference type="GO" id="GO:0036374">
    <property type="term" value="F:glutathione hydrolase activity"/>
    <property type="evidence" value="ECO:0007669"/>
    <property type="project" value="InterPro"/>
</dbReference>
<dbReference type="Pfam" id="PF01019">
    <property type="entry name" value="G_glu_transpept"/>
    <property type="match status" value="1"/>
</dbReference>
<dbReference type="EnsemblMetazoa" id="MESCA005662-RA">
    <property type="protein sequence ID" value="MESCA005662-PA"/>
    <property type="gene ID" value="MESCA005662"/>
</dbReference>
<feature type="active site" description="Nucleophile" evidence="2">
    <location>
        <position position="285"/>
    </location>
</feature>
<evidence type="ECO:0000313" key="5">
    <source>
        <dbReference type="Proteomes" id="UP000015102"/>
    </source>
</evidence>
<protein>
    <recommendedName>
        <fullName evidence="6">Gamma-glutamyltransferase</fullName>
    </recommendedName>
</protein>
<keyword evidence="1" id="KW-1202">Platelet aggregation activating toxin</keyword>
<dbReference type="PANTHER" id="PTHR11686:SF72">
    <property type="entry name" value="GAMMA-GLUTAMYL TRANSPEPTIDASE, ISOFORM A"/>
    <property type="match status" value="1"/>
</dbReference>
<dbReference type="Proteomes" id="UP000015102">
    <property type="component" value="Unassembled WGS sequence"/>
</dbReference>
<evidence type="ECO:0000256" key="3">
    <source>
        <dbReference type="PIRSR" id="PIRSR600101-2"/>
    </source>
</evidence>
<keyword evidence="5" id="KW-1185">Reference proteome</keyword>
<keyword evidence="1" id="KW-1199">Hemostasis impairing toxin</keyword>
<sequence>MIEEGGSAADSIISVLLCEGVVAPHVVGLGGGFMATIYNKEKGTMESLVARETAPAEAHMYMFLNASSVDGALTVGVPGELKGYWELHKKYGKLPWKQLFSPAIQLCKEGIRVTPYMAYAMKTIDESYKYEPSLKDMLIDPKTNDYKIMGDLIFRPVLAKTLEIIADKGADVFYKGEVGRNLVKDLKERGGIITEEDLANYKVKWSDPTKAEFINQYSVYSTPMPGGGAVLTMILNLINEAKNTYKQMTDPKFADLIRPLIRDDKVFDDLKYYGSKSGGPEDHGTSAMSVLHPNGDAISVTSTINFYFGSKIRSPSTGIILNDNLDDFSTPGIVNTDGDLSSPYNFIEPGKRPLSSMCPSIVIDKKGDVKMVLGGAGGTQIVTAISQVLLKSLVFQESLDETINSKRLHHQLLPTLINYEEGFDPEVLEYLVGKGHAIESFGHRSTSAVTAILVGNLTTEVAFDKRRGGSAAIVN</sequence>
<proteinExistence type="predicted"/>
<dbReference type="HOGENOM" id="CLU_014813_4_2_1"/>
<dbReference type="AlphaFoldDB" id="T1GPW7"/>
<evidence type="ECO:0000256" key="1">
    <source>
        <dbReference type="ARBA" id="ARBA00084097"/>
    </source>
</evidence>
<dbReference type="InterPro" id="IPR000101">
    <property type="entry name" value="GGT_peptidase"/>
</dbReference>
<feature type="binding site" evidence="3">
    <location>
        <begin position="303"/>
        <end position="305"/>
    </location>
    <ligand>
        <name>L-glutamate</name>
        <dbReference type="ChEBI" id="CHEBI:29985"/>
    </ligand>
</feature>
<reference evidence="5" key="1">
    <citation type="submission" date="2013-02" db="EMBL/GenBank/DDBJ databases">
        <authorList>
            <person name="Hughes D."/>
        </authorList>
    </citation>
    <scope>NUCLEOTIDE SEQUENCE</scope>
    <source>
        <strain>Durham</strain>
        <strain evidence="5">NC isolate 2 -- Noor lab</strain>
    </source>
</reference>
<reference evidence="4" key="2">
    <citation type="submission" date="2015-06" db="UniProtKB">
        <authorList>
            <consortium name="EnsemblMetazoa"/>
        </authorList>
    </citation>
    <scope>IDENTIFICATION</scope>
</reference>
<feature type="binding site" evidence="3">
    <location>
        <position position="378"/>
    </location>
    <ligand>
        <name>L-glutamate</name>
        <dbReference type="ChEBI" id="CHEBI:29985"/>
    </ligand>
</feature>
<dbReference type="PRINTS" id="PR01210">
    <property type="entry name" value="GGTRANSPTASE"/>
</dbReference>
<feature type="binding site" evidence="3">
    <location>
        <position position="51"/>
    </location>
    <ligand>
        <name>L-glutamate</name>
        <dbReference type="ChEBI" id="CHEBI:29985"/>
    </ligand>
</feature>
<dbReference type="GO" id="GO:0005886">
    <property type="term" value="C:plasma membrane"/>
    <property type="evidence" value="ECO:0007669"/>
    <property type="project" value="TreeGrafter"/>
</dbReference>
<dbReference type="InterPro" id="IPR029055">
    <property type="entry name" value="Ntn_hydrolases_N"/>
</dbReference>
<dbReference type="SUPFAM" id="SSF56235">
    <property type="entry name" value="N-terminal nucleophile aminohydrolases (Ntn hydrolases)"/>
    <property type="match status" value="1"/>
</dbReference>
<organism evidence="4 5">
    <name type="scientific">Megaselia scalaris</name>
    <name type="common">Humpbacked fly</name>
    <name type="synonym">Phora scalaris</name>
    <dbReference type="NCBI Taxonomy" id="36166"/>
    <lineage>
        <taxon>Eukaryota</taxon>
        <taxon>Metazoa</taxon>
        <taxon>Ecdysozoa</taxon>
        <taxon>Arthropoda</taxon>
        <taxon>Hexapoda</taxon>
        <taxon>Insecta</taxon>
        <taxon>Pterygota</taxon>
        <taxon>Neoptera</taxon>
        <taxon>Endopterygota</taxon>
        <taxon>Diptera</taxon>
        <taxon>Brachycera</taxon>
        <taxon>Muscomorpha</taxon>
        <taxon>Platypezoidea</taxon>
        <taxon>Phoridae</taxon>
        <taxon>Megaseliini</taxon>
        <taxon>Megaselia</taxon>
    </lineage>
</organism>
<name>T1GPW7_MEGSC</name>
<dbReference type="OMA" id="PVCDHRR"/>
<dbReference type="STRING" id="36166.T1GPW7"/>